<gene>
    <name evidence="2" type="ORF">H0235_010690</name>
</gene>
<accession>A0A834NXI9</accession>
<keyword evidence="1" id="KW-0732">Signal</keyword>
<feature type="signal peptide" evidence="1">
    <location>
        <begin position="1"/>
        <end position="24"/>
    </location>
</feature>
<keyword evidence="3" id="KW-1185">Reference proteome</keyword>
<organism evidence="2 3">
    <name type="scientific">Vespula pensylvanica</name>
    <name type="common">Western yellow jacket</name>
    <name type="synonym">Wasp</name>
    <dbReference type="NCBI Taxonomy" id="30213"/>
    <lineage>
        <taxon>Eukaryota</taxon>
        <taxon>Metazoa</taxon>
        <taxon>Ecdysozoa</taxon>
        <taxon>Arthropoda</taxon>
        <taxon>Hexapoda</taxon>
        <taxon>Insecta</taxon>
        <taxon>Pterygota</taxon>
        <taxon>Neoptera</taxon>
        <taxon>Endopterygota</taxon>
        <taxon>Hymenoptera</taxon>
        <taxon>Apocrita</taxon>
        <taxon>Aculeata</taxon>
        <taxon>Vespoidea</taxon>
        <taxon>Vespidae</taxon>
        <taxon>Vespinae</taxon>
        <taxon>Vespula</taxon>
    </lineage>
</organism>
<reference evidence="2" key="1">
    <citation type="journal article" date="2020" name="G3 (Bethesda)">
        <title>High-Quality Assemblies for Three Invasive Social Wasps from the &lt;i&gt;Vespula&lt;/i&gt; Genus.</title>
        <authorList>
            <person name="Harrop T.W.R."/>
            <person name="Guhlin J."/>
            <person name="McLaughlin G.M."/>
            <person name="Permina E."/>
            <person name="Stockwell P."/>
            <person name="Gilligan J."/>
            <person name="Le Lec M.F."/>
            <person name="Gruber M.A.M."/>
            <person name="Quinn O."/>
            <person name="Lovegrove M."/>
            <person name="Duncan E.J."/>
            <person name="Remnant E.J."/>
            <person name="Van Eeckhoven J."/>
            <person name="Graham B."/>
            <person name="Knapp R.A."/>
            <person name="Langford K.W."/>
            <person name="Kronenberg Z."/>
            <person name="Press M.O."/>
            <person name="Eacker S.M."/>
            <person name="Wilson-Rankin E.E."/>
            <person name="Purcell J."/>
            <person name="Lester P.J."/>
            <person name="Dearden P.K."/>
        </authorList>
    </citation>
    <scope>NUCLEOTIDE SEQUENCE</scope>
    <source>
        <strain evidence="2">Volc-1</strain>
    </source>
</reference>
<name>A0A834NXI9_VESPE</name>
<protein>
    <recommendedName>
        <fullName evidence="4">Secreted protein</fullName>
    </recommendedName>
</protein>
<dbReference type="AlphaFoldDB" id="A0A834NXI9"/>
<comment type="caution">
    <text evidence="2">The sequence shown here is derived from an EMBL/GenBank/DDBJ whole genome shotgun (WGS) entry which is preliminary data.</text>
</comment>
<evidence type="ECO:0000313" key="2">
    <source>
        <dbReference type="EMBL" id="KAF7420393.1"/>
    </source>
</evidence>
<feature type="chain" id="PRO_5032985093" description="Secreted protein" evidence="1">
    <location>
        <begin position="25"/>
        <end position="89"/>
    </location>
</feature>
<evidence type="ECO:0000313" key="3">
    <source>
        <dbReference type="Proteomes" id="UP000600918"/>
    </source>
</evidence>
<dbReference type="Proteomes" id="UP000600918">
    <property type="component" value="Unassembled WGS sequence"/>
</dbReference>
<evidence type="ECO:0008006" key="4">
    <source>
        <dbReference type="Google" id="ProtNLM"/>
    </source>
</evidence>
<sequence length="89" mass="10085">MNWGKCILALEFFLLIFIVSVTRADDRTRETRNAINRPDNSNGFVGFNKDILVNTKNAVIIQAPMRRTVCGYGKRADAFGRCRTMLSLT</sequence>
<proteinExistence type="predicted"/>
<dbReference type="EMBL" id="JACSDY010000009">
    <property type="protein sequence ID" value="KAF7420393.1"/>
    <property type="molecule type" value="Genomic_DNA"/>
</dbReference>
<evidence type="ECO:0000256" key="1">
    <source>
        <dbReference type="SAM" id="SignalP"/>
    </source>
</evidence>